<feature type="compositionally biased region" description="Basic residues" evidence="1">
    <location>
        <begin position="200"/>
        <end position="212"/>
    </location>
</feature>
<dbReference type="AlphaFoldDB" id="A0A450S5U0"/>
<protein>
    <submittedName>
        <fullName evidence="2">Uncharacterized protein</fullName>
    </submittedName>
</protein>
<proteinExistence type="predicted"/>
<name>A0A450S5U0_9GAMM</name>
<organism evidence="2">
    <name type="scientific">Candidatus Kentrum sp. DK</name>
    <dbReference type="NCBI Taxonomy" id="2126562"/>
    <lineage>
        <taxon>Bacteria</taxon>
        <taxon>Pseudomonadati</taxon>
        <taxon>Pseudomonadota</taxon>
        <taxon>Gammaproteobacteria</taxon>
        <taxon>Candidatus Kentrum</taxon>
    </lineage>
</organism>
<feature type="region of interest" description="Disordered" evidence="1">
    <location>
        <begin position="1"/>
        <end position="28"/>
    </location>
</feature>
<reference evidence="2" key="1">
    <citation type="submission" date="2019-02" db="EMBL/GenBank/DDBJ databases">
        <authorList>
            <person name="Gruber-Vodicka R. H."/>
            <person name="Seah K. B. B."/>
        </authorList>
    </citation>
    <scope>NUCLEOTIDE SEQUENCE</scope>
    <source>
        <strain evidence="2">BECK_DK47</strain>
    </source>
</reference>
<feature type="region of interest" description="Disordered" evidence="1">
    <location>
        <begin position="188"/>
        <end position="212"/>
    </location>
</feature>
<dbReference type="EMBL" id="CAADEX010000016">
    <property type="protein sequence ID" value="VFJ47221.1"/>
    <property type="molecule type" value="Genomic_DNA"/>
</dbReference>
<sequence length="212" mass="23328">MRFDAVRSSPASYPSSRTPNDHRPPTYAGSCCSMRFDAVRSSPASYPSSLAPNDHRPPTYDALCPNGARSIQPGATPLDRIGRRFSPVRAEYINPKHDFRLGGGLPLPVRRRVDKLSASTIIPQSRVRASTTRVAIPRFHPGGPWGGKAARIHLALPVRRRVDKRRASTIIPQSRVRASTTRVAIPRFHPGDGGGWGRSACHKQARAPSRFR</sequence>
<evidence type="ECO:0000256" key="1">
    <source>
        <dbReference type="SAM" id="MobiDB-lite"/>
    </source>
</evidence>
<accession>A0A450S5U0</accession>
<feature type="compositionally biased region" description="Polar residues" evidence="1">
    <location>
        <begin position="9"/>
        <end position="18"/>
    </location>
</feature>
<gene>
    <name evidence="2" type="ORF">BECKDK2373B_GA0170837_101614</name>
</gene>
<evidence type="ECO:0000313" key="2">
    <source>
        <dbReference type="EMBL" id="VFJ47221.1"/>
    </source>
</evidence>